<feature type="site" description="Important for catalytic activity" evidence="7">
    <location>
        <position position="250"/>
    </location>
</feature>
<dbReference type="GO" id="GO:0005886">
    <property type="term" value="C:plasma membrane"/>
    <property type="evidence" value="ECO:0007669"/>
    <property type="project" value="UniProtKB-SubCell"/>
</dbReference>
<comment type="function">
    <text evidence="7">Functions as a peptidoglycan terminase that cleaves nascent peptidoglycan strands endolytically to terminate their elongation.</text>
</comment>
<dbReference type="Proteomes" id="UP000254437">
    <property type="component" value="Unassembled WGS sequence"/>
</dbReference>
<dbReference type="EMBL" id="UGQU01000002">
    <property type="protein sequence ID" value="STZ63057.1"/>
    <property type="molecule type" value="Genomic_DNA"/>
</dbReference>
<evidence type="ECO:0000256" key="5">
    <source>
        <dbReference type="ARBA" id="ARBA00023239"/>
    </source>
</evidence>
<feature type="transmembrane region" description="Helical" evidence="7">
    <location>
        <begin position="21"/>
        <end position="46"/>
    </location>
</feature>
<reference evidence="8 9" key="1">
    <citation type="submission" date="2018-06" db="EMBL/GenBank/DDBJ databases">
        <authorList>
            <consortium name="Pathogen Informatics"/>
            <person name="Doyle S."/>
        </authorList>
    </citation>
    <scope>NUCLEOTIDE SEQUENCE [LARGE SCALE GENOMIC DNA]</scope>
    <source>
        <strain evidence="8 9">NCTC10359</strain>
    </source>
</reference>
<dbReference type="HAMAP" id="MF_02065">
    <property type="entry name" value="MltG"/>
    <property type="match status" value="1"/>
</dbReference>
<dbReference type="STRING" id="477.A9309_01495"/>
<dbReference type="Pfam" id="PF02618">
    <property type="entry name" value="YceG"/>
    <property type="match status" value="1"/>
</dbReference>
<dbReference type="AlphaFoldDB" id="A0A378TQR2"/>
<dbReference type="FunFam" id="3.30.160.60:FF:000242">
    <property type="entry name" value="Endolytic murein transglycosylase"/>
    <property type="match status" value="1"/>
</dbReference>
<evidence type="ECO:0000256" key="6">
    <source>
        <dbReference type="ARBA" id="ARBA00023316"/>
    </source>
</evidence>
<protein>
    <recommendedName>
        <fullName evidence="7">Endolytic murein transglycosylase</fullName>
        <ecNumber evidence="7">4.2.2.29</ecNumber>
    </recommendedName>
    <alternativeName>
        <fullName evidence="7">Peptidoglycan lytic transglycosylase</fullName>
    </alternativeName>
    <alternativeName>
        <fullName evidence="7">Peptidoglycan polymerization terminase</fullName>
    </alternativeName>
</protein>
<dbReference type="NCBIfam" id="TIGR00247">
    <property type="entry name" value="endolytic transglycosylase MltG"/>
    <property type="match status" value="1"/>
</dbReference>
<dbReference type="CDD" id="cd08010">
    <property type="entry name" value="MltG_like"/>
    <property type="match status" value="1"/>
</dbReference>
<evidence type="ECO:0000313" key="9">
    <source>
        <dbReference type="Proteomes" id="UP000254437"/>
    </source>
</evidence>
<organism evidence="8 9">
    <name type="scientific">Moraxella lacunata</name>
    <dbReference type="NCBI Taxonomy" id="477"/>
    <lineage>
        <taxon>Bacteria</taxon>
        <taxon>Pseudomonadati</taxon>
        <taxon>Pseudomonadota</taxon>
        <taxon>Gammaproteobacteria</taxon>
        <taxon>Moraxellales</taxon>
        <taxon>Moraxellaceae</taxon>
        <taxon>Moraxella</taxon>
    </lineage>
</organism>
<keyword evidence="6 7" id="KW-0961">Cell wall biogenesis/degradation</keyword>
<proteinExistence type="inferred from homology"/>
<gene>
    <name evidence="8" type="primary">yceG</name>
    <name evidence="7" type="synonym">mltG</name>
    <name evidence="8" type="ORF">NCTC10359_01470</name>
</gene>
<dbReference type="EC" id="4.2.2.29" evidence="7"/>
<dbReference type="GO" id="GO:0071555">
    <property type="term" value="P:cell wall organization"/>
    <property type="evidence" value="ECO:0007669"/>
    <property type="project" value="UniProtKB-KW"/>
</dbReference>
<dbReference type="PANTHER" id="PTHR30518:SF2">
    <property type="entry name" value="ENDOLYTIC MUREIN TRANSGLYCOSYLASE"/>
    <property type="match status" value="1"/>
</dbReference>
<accession>A0A378TQR2</accession>
<comment type="catalytic activity">
    <reaction evidence="7">
        <text>a peptidoglycan chain = a peptidoglycan chain with N-acetyl-1,6-anhydromuramyl-[peptide] at the reducing end + a peptidoglycan chain with N-acetylglucosamine at the non-reducing end.</text>
        <dbReference type="EC" id="4.2.2.29"/>
    </reaction>
</comment>
<evidence type="ECO:0000256" key="4">
    <source>
        <dbReference type="ARBA" id="ARBA00023136"/>
    </source>
</evidence>
<keyword evidence="7" id="KW-0997">Cell inner membrane</keyword>
<keyword evidence="4 7" id="KW-0472">Membrane</keyword>
<dbReference type="PANTHER" id="PTHR30518">
    <property type="entry name" value="ENDOLYTIC MUREIN TRANSGLYCOSYLASE"/>
    <property type="match status" value="1"/>
</dbReference>
<keyword evidence="3 7" id="KW-1133">Transmembrane helix</keyword>
<keyword evidence="5 7" id="KW-0456">Lyase</keyword>
<keyword evidence="1 7" id="KW-1003">Cell membrane</keyword>
<comment type="similarity">
    <text evidence="7">Belongs to the transglycosylase MltG family.</text>
</comment>
<dbReference type="Gene3D" id="3.30.160.60">
    <property type="entry name" value="Classic Zinc Finger"/>
    <property type="match status" value="1"/>
</dbReference>
<dbReference type="RefSeq" id="WP_115007004.1">
    <property type="nucleotide sequence ID" value="NZ_UGQU01000002.1"/>
</dbReference>
<evidence type="ECO:0000256" key="7">
    <source>
        <dbReference type="HAMAP-Rule" id="MF_02065"/>
    </source>
</evidence>
<evidence type="ECO:0000256" key="2">
    <source>
        <dbReference type="ARBA" id="ARBA00022692"/>
    </source>
</evidence>
<comment type="subcellular location">
    <subcellularLocation>
        <location evidence="7">Cell inner membrane</location>
        <topology evidence="7">Single-pass membrane protein</topology>
    </subcellularLocation>
</comment>
<dbReference type="GO" id="GO:0009252">
    <property type="term" value="P:peptidoglycan biosynthetic process"/>
    <property type="evidence" value="ECO:0007669"/>
    <property type="project" value="UniProtKB-UniRule"/>
</dbReference>
<evidence type="ECO:0000256" key="3">
    <source>
        <dbReference type="ARBA" id="ARBA00022989"/>
    </source>
</evidence>
<sequence>MPKSKAPKDTAHKSKKFPKKRFAMMWLPFVVLGLTVVWFLIVYFSVFAKTDRPAQTLTVDKGDTYHSLLVKDKWQTSPLASSTATRLYLKFHAKGNLETGAYQIPQGASLADVVKILGQGAEVAMIKVQIIEGRTVKDLYHTLKTTDGVKLELLTPLLSDADGYSWVDVARDNAKVAKALNVSTPNGNLEGQFAPNTYFFNQGTSDIAILKKLHTDQMAILDKAWTQRDENLPYKTPYEALIMASIIEKETGIKSERNDVSAVFVNRLRQGMRLQTDPTIIYGLFDRYDGKIYKSNIAERTDYNTYQIDGLPPTPIALPSAEAIQATMHPSDVPYIYFVATGKGGHKFSVTLDEHNKAVAEYRKVMAEK</sequence>
<dbReference type="GO" id="GO:0008932">
    <property type="term" value="F:lytic endotransglycosylase activity"/>
    <property type="evidence" value="ECO:0007669"/>
    <property type="project" value="UniProtKB-UniRule"/>
</dbReference>
<keyword evidence="2 7" id="KW-0812">Transmembrane</keyword>
<name>A0A378TQR2_MORLA</name>
<evidence type="ECO:0000256" key="1">
    <source>
        <dbReference type="ARBA" id="ARBA00022475"/>
    </source>
</evidence>
<evidence type="ECO:0000313" key="8">
    <source>
        <dbReference type="EMBL" id="STZ63057.1"/>
    </source>
</evidence>
<dbReference type="InterPro" id="IPR003770">
    <property type="entry name" value="MLTG-like"/>
</dbReference>